<dbReference type="RefSeq" id="XP_045289451.1">
    <property type="nucleotide sequence ID" value="XM_045429556.1"/>
</dbReference>
<dbReference type="GO" id="GO:0000978">
    <property type="term" value="F:RNA polymerase II cis-regulatory region sequence-specific DNA binding"/>
    <property type="evidence" value="ECO:0007669"/>
    <property type="project" value="TreeGrafter"/>
</dbReference>
<protein>
    <submittedName>
        <fullName evidence="12">C2H2 transcription factor</fullName>
    </submittedName>
</protein>
<keyword evidence="2" id="KW-0479">Metal-binding</keyword>
<feature type="compositionally biased region" description="Polar residues" evidence="10">
    <location>
        <begin position="421"/>
        <end position="435"/>
    </location>
</feature>
<organism evidence="12 13">
    <name type="scientific">Ajellomyces capsulatus (strain G186AR / H82 / ATCC MYA-2454 / RMSCC 2432)</name>
    <name type="common">Darling's disease fungus</name>
    <name type="synonym">Histoplasma capsulatum</name>
    <dbReference type="NCBI Taxonomy" id="447093"/>
    <lineage>
        <taxon>Eukaryota</taxon>
        <taxon>Fungi</taxon>
        <taxon>Dikarya</taxon>
        <taxon>Ascomycota</taxon>
        <taxon>Pezizomycotina</taxon>
        <taxon>Eurotiomycetes</taxon>
        <taxon>Eurotiomycetidae</taxon>
        <taxon>Onygenales</taxon>
        <taxon>Ajellomycetaceae</taxon>
        <taxon>Histoplasma</taxon>
    </lineage>
</organism>
<evidence type="ECO:0000313" key="12">
    <source>
        <dbReference type="EMBL" id="EEH08970.1"/>
    </source>
</evidence>
<dbReference type="InParanoid" id="C0NGN5"/>
<name>C0NGN5_AJECG</name>
<evidence type="ECO:0000256" key="3">
    <source>
        <dbReference type="ARBA" id="ARBA00022737"/>
    </source>
</evidence>
<dbReference type="Proteomes" id="UP000001631">
    <property type="component" value="Unassembled WGS sequence"/>
</dbReference>
<feature type="compositionally biased region" description="Polar residues" evidence="10">
    <location>
        <begin position="221"/>
        <end position="238"/>
    </location>
</feature>
<evidence type="ECO:0000259" key="11">
    <source>
        <dbReference type="PROSITE" id="PS50157"/>
    </source>
</evidence>
<evidence type="ECO:0000256" key="9">
    <source>
        <dbReference type="PROSITE-ProRule" id="PRU00042"/>
    </source>
</evidence>
<dbReference type="InterPro" id="IPR036236">
    <property type="entry name" value="Znf_C2H2_sf"/>
</dbReference>
<evidence type="ECO:0000256" key="8">
    <source>
        <dbReference type="ARBA" id="ARBA00023242"/>
    </source>
</evidence>
<keyword evidence="8" id="KW-0539">Nucleus</keyword>
<comment type="subcellular location">
    <subcellularLocation>
        <location evidence="1">Nucleus</location>
    </subcellularLocation>
</comment>
<feature type="region of interest" description="Disordered" evidence="10">
    <location>
        <begin position="370"/>
        <end position="482"/>
    </location>
</feature>
<sequence length="527" mass="56337">MGSSNNSSSLLLDPSKTSPTQPHASSPSGAADNEGDGGYGTVNGKSEKRCISSPRISNAASTASPGRTHSREGSSVRSSVPEDNTAVESDADPDGGSENGTDIGESTPPSKKKKGQRFFCTDFPPCTLSFTRSEHLARHIRKHTGERPFQCHCSRRFSRLDNLRQHAQTVHVNEDIPGDSLAATGTRFQRQIRTDRVRPPGRNRAGTVGSQGGHSRGHSRNLSASSIASTMSTYSQAQEIRRRPPPLMMAGDGAARARLSLDTMHSPPKTPPAQIHGIPSQSPGSALFTPASATYPPLPTARPPPPVSGPGHRRGHVSFDMSLHQNLTKLDIRGNKDASQWSQQTIGELRNIASQPFDSLQQKTVEPIINRTPDASRPPEQPAAGANSNGPTTPSQDKRRGWYNGPLPTSTPTGPLANPSPEDSSSSEGVATPSASAPEYHPAIVPSHGDIERHHSHIQTETPHNWQTCAPREPQSTNNNAYPVYPNPEPRHVFYSGSPNHPAGGMARLEALVAVATSEDKGTSKFI</sequence>
<evidence type="ECO:0000256" key="4">
    <source>
        <dbReference type="ARBA" id="ARBA00022771"/>
    </source>
</evidence>
<feature type="domain" description="C2H2-type" evidence="11">
    <location>
        <begin position="118"/>
        <end position="148"/>
    </location>
</feature>
<evidence type="ECO:0000256" key="5">
    <source>
        <dbReference type="ARBA" id="ARBA00022833"/>
    </source>
</evidence>
<feature type="compositionally biased region" description="Polar residues" evidence="10">
    <location>
        <begin position="54"/>
        <end position="68"/>
    </location>
</feature>
<evidence type="ECO:0000313" key="13">
    <source>
        <dbReference type="Proteomes" id="UP000001631"/>
    </source>
</evidence>
<dbReference type="GO" id="GO:0008270">
    <property type="term" value="F:zinc ion binding"/>
    <property type="evidence" value="ECO:0007669"/>
    <property type="project" value="UniProtKB-KW"/>
</dbReference>
<dbReference type="PROSITE" id="PS50157">
    <property type="entry name" value="ZINC_FINGER_C2H2_2"/>
    <property type="match status" value="2"/>
</dbReference>
<evidence type="ECO:0000256" key="10">
    <source>
        <dbReference type="SAM" id="MobiDB-lite"/>
    </source>
</evidence>
<dbReference type="AlphaFoldDB" id="C0NGN5"/>
<evidence type="ECO:0000256" key="7">
    <source>
        <dbReference type="ARBA" id="ARBA00023163"/>
    </source>
</evidence>
<dbReference type="PANTHER" id="PTHR23235">
    <property type="entry name" value="KRUEPPEL-LIKE TRANSCRIPTION FACTOR"/>
    <property type="match status" value="1"/>
</dbReference>
<evidence type="ECO:0000256" key="2">
    <source>
        <dbReference type="ARBA" id="ARBA00022723"/>
    </source>
</evidence>
<keyword evidence="6" id="KW-0805">Transcription regulation</keyword>
<feature type="compositionally biased region" description="Polar residues" evidence="10">
    <location>
        <begin position="386"/>
        <end position="395"/>
    </location>
</feature>
<feature type="region of interest" description="Disordered" evidence="10">
    <location>
        <begin position="1"/>
        <end position="117"/>
    </location>
</feature>
<evidence type="ECO:0000256" key="6">
    <source>
        <dbReference type="ARBA" id="ARBA00023015"/>
    </source>
</evidence>
<keyword evidence="13" id="KW-1185">Reference proteome</keyword>
<feature type="compositionally biased region" description="Polar residues" evidence="10">
    <location>
        <begin position="459"/>
        <end position="481"/>
    </location>
</feature>
<keyword evidence="4 9" id="KW-0863">Zinc-finger</keyword>
<feature type="compositionally biased region" description="Low complexity" evidence="10">
    <location>
        <begin position="405"/>
        <end position="416"/>
    </location>
</feature>
<dbReference type="Gene3D" id="3.30.160.60">
    <property type="entry name" value="Classic Zinc Finger"/>
    <property type="match status" value="2"/>
</dbReference>
<dbReference type="PANTHER" id="PTHR23235:SF127">
    <property type="entry name" value="TRANSCRIPTION FACTOR, PUTATIVE (AFU_ORTHOLOGUE AFUA_3G09820)-RELATED"/>
    <property type="match status" value="1"/>
</dbReference>
<dbReference type="GO" id="GO:0000981">
    <property type="term" value="F:DNA-binding transcription factor activity, RNA polymerase II-specific"/>
    <property type="evidence" value="ECO:0007669"/>
    <property type="project" value="TreeGrafter"/>
</dbReference>
<dbReference type="SUPFAM" id="SSF57667">
    <property type="entry name" value="beta-beta-alpha zinc fingers"/>
    <property type="match status" value="1"/>
</dbReference>
<keyword evidence="5" id="KW-0862">Zinc</keyword>
<keyword evidence="7" id="KW-0804">Transcription</keyword>
<dbReference type="FunFam" id="3.30.160.60:FF:000758">
    <property type="entry name" value="C2H2 transcription factor, putative"/>
    <property type="match status" value="1"/>
</dbReference>
<evidence type="ECO:0000256" key="1">
    <source>
        <dbReference type="ARBA" id="ARBA00004123"/>
    </source>
</evidence>
<feature type="compositionally biased region" description="Polar residues" evidence="10">
    <location>
        <begin position="15"/>
        <end position="28"/>
    </location>
</feature>
<keyword evidence="3" id="KW-0677">Repeat</keyword>
<dbReference type="GO" id="GO:0051701">
    <property type="term" value="P:biological process involved in interaction with host"/>
    <property type="evidence" value="ECO:0007669"/>
    <property type="project" value="UniProtKB-ARBA"/>
</dbReference>
<dbReference type="GeneID" id="69035523"/>
<proteinExistence type="predicted"/>
<dbReference type="EMBL" id="GG663365">
    <property type="protein sequence ID" value="EEH08970.1"/>
    <property type="molecule type" value="Genomic_DNA"/>
</dbReference>
<feature type="region of interest" description="Disordered" evidence="10">
    <location>
        <begin position="177"/>
        <end position="250"/>
    </location>
</feature>
<dbReference type="STRING" id="447093.C0NGN5"/>
<dbReference type="HOGENOM" id="CLU_008830_0_0_1"/>
<gene>
    <name evidence="12" type="ORF">HCBG_02507</name>
</gene>
<feature type="domain" description="C2H2-type" evidence="11">
    <location>
        <begin position="149"/>
        <end position="176"/>
    </location>
</feature>
<dbReference type="VEuPathDB" id="FungiDB:I7I50_10555"/>
<feature type="compositionally biased region" description="Low complexity" evidence="10">
    <location>
        <begin position="1"/>
        <end position="12"/>
    </location>
</feature>
<dbReference type="GO" id="GO:0005634">
    <property type="term" value="C:nucleus"/>
    <property type="evidence" value="ECO:0007669"/>
    <property type="project" value="UniProtKB-SubCell"/>
</dbReference>
<reference evidence="12" key="1">
    <citation type="submission" date="2009-02" db="EMBL/GenBank/DDBJ databases">
        <title>The Genome Sequence of Ajellomyces capsulatus strain G186AR.</title>
        <authorList>
            <consortium name="The Broad Institute Genome Sequencing Platform"/>
            <person name="Champion M."/>
            <person name="Cuomo C."/>
            <person name="Ma L.-J."/>
            <person name="Henn M.R."/>
            <person name="Sil A."/>
            <person name="Goldman B."/>
            <person name="Young S.K."/>
            <person name="Kodira C.D."/>
            <person name="Zeng Q."/>
            <person name="Koehrsen M."/>
            <person name="Alvarado L."/>
            <person name="Berlin A."/>
            <person name="Borenstein D."/>
            <person name="Chen Z."/>
            <person name="Engels R."/>
            <person name="Freedman E."/>
            <person name="Gellesch M."/>
            <person name="Goldberg J."/>
            <person name="Griggs A."/>
            <person name="Gujja S."/>
            <person name="Heiman D."/>
            <person name="Hepburn T."/>
            <person name="Howarth C."/>
            <person name="Jen D."/>
            <person name="Larson L."/>
            <person name="Lewis B."/>
            <person name="Mehta T."/>
            <person name="Park D."/>
            <person name="Pearson M."/>
            <person name="Roberts A."/>
            <person name="Saif S."/>
            <person name="Shea T."/>
            <person name="Shenoy N."/>
            <person name="Sisk P."/>
            <person name="Stolte C."/>
            <person name="Sykes S."/>
            <person name="Walk T."/>
            <person name="White J."/>
            <person name="Yandava C."/>
            <person name="Klein B."/>
            <person name="McEwen J.G."/>
            <person name="Puccia R."/>
            <person name="Goldman G.H."/>
            <person name="Felipe M.S."/>
            <person name="Nino-Vega G."/>
            <person name="San-Blas G."/>
            <person name="Taylor J."/>
            <person name="Mendoza L."/>
            <person name="Galagan J."/>
            <person name="Nusbaum C."/>
            <person name="Birren B."/>
        </authorList>
    </citation>
    <scope>NUCLEOTIDE SEQUENCE</scope>
    <source>
        <strain evidence="12">G186AR</strain>
    </source>
</reference>
<dbReference type="InterPro" id="IPR013087">
    <property type="entry name" value="Znf_C2H2_type"/>
</dbReference>
<accession>C0NGN5</accession>
<dbReference type="FunFam" id="3.30.160.60:FF:000606">
    <property type="entry name" value="C2H2 transcription factor, putative"/>
    <property type="match status" value="1"/>
</dbReference>